<dbReference type="SUPFAM" id="SSF53383">
    <property type="entry name" value="PLP-dependent transferases"/>
    <property type="match status" value="1"/>
</dbReference>
<evidence type="ECO:0000256" key="4">
    <source>
        <dbReference type="ARBA" id="ARBA00022898"/>
    </source>
</evidence>
<name>A0A9D1SRW1_9CLOT</name>
<keyword evidence="5" id="KW-0456">Lyase</keyword>
<reference evidence="8" key="1">
    <citation type="submission" date="2020-10" db="EMBL/GenBank/DDBJ databases">
        <authorList>
            <person name="Gilroy R."/>
        </authorList>
    </citation>
    <scope>NUCLEOTIDE SEQUENCE</scope>
    <source>
        <strain evidence="8">CHK154-7741</strain>
    </source>
</reference>
<dbReference type="Proteomes" id="UP000886748">
    <property type="component" value="Unassembled WGS sequence"/>
</dbReference>
<keyword evidence="8" id="KW-0808">Transferase</keyword>
<evidence type="ECO:0000259" key="7">
    <source>
        <dbReference type="Pfam" id="PF03711"/>
    </source>
</evidence>
<dbReference type="Gene3D" id="3.40.640.10">
    <property type="entry name" value="Type I PLP-dependent aspartate aminotransferase-like (Major domain)"/>
    <property type="match status" value="1"/>
</dbReference>
<dbReference type="PANTHER" id="PTHR43277:SF4">
    <property type="entry name" value="ARGININE DECARBOXYLASE"/>
    <property type="match status" value="1"/>
</dbReference>
<proteinExistence type="inferred from homology"/>
<sequence>MSLIRKIKDYYKTQKRLLFTTPSHSLGNFIIPEAQKLLGKKFFRTDFSEIEGLDNLRHPEGAIKDLLAKISGIYNSKGSFVLTNGSTSGVLAAMLAILKQGDKVLVARNCHISVCNGLVLTGARPIWFLPEYDKDWSIYKGVKAADIQKYLEDNEDIKALILTSPTYEGLVSDIKSISVICKKHNVKLIVDEAHGALFNFLNNEFQPAILEGADISVESLHKTAGAPNPCAVLHVGQTSHINTSSIQDALNLIDTTSPSYPLICAAEACIDYLNSIQGKKHLHKLLEDINSFKNSLRSIVDFYADNNDSTRLLMRLKNKNNAEAAEILNKKYGIEEEYSTNSFMLFITGIGTDKTKLNRLKNALKKVYKNLGNISDKHKYENYNIPTMALTPAEAYTKDYEIIDTSKSAGRIAYETIAAYPPGIPVIIPGEVITLQSLFLIEKNKIKVIK</sequence>
<dbReference type="Gene3D" id="3.90.100.10">
    <property type="entry name" value="Orn/Lys/Arg decarboxylase, C-terminal domain"/>
    <property type="match status" value="1"/>
</dbReference>
<dbReference type="PANTHER" id="PTHR43277">
    <property type="entry name" value="ARGININE DECARBOXYLASE"/>
    <property type="match status" value="1"/>
</dbReference>
<evidence type="ECO:0000256" key="5">
    <source>
        <dbReference type="ARBA" id="ARBA00023239"/>
    </source>
</evidence>
<dbReference type="InterPro" id="IPR015424">
    <property type="entry name" value="PyrdxlP-dep_Trfase"/>
</dbReference>
<keyword evidence="3" id="KW-0210">Decarboxylase</keyword>
<organism evidence="8 9">
    <name type="scientific">Candidatus Limenecus avicola</name>
    <dbReference type="NCBI Taxonomy" id="2840847"/>
    <lineage>
        <taxon>Bacteria</taxon>
        <taxon>Bacillati</taxon>
        <taxon>Bacillota</taxon>
        <taxon>Clostridia</taxon>
        <taxon>Eubacteriales</taxon>
        <taxon>Clostridiaceae</taxon>
        <taxon>Clostridiaceae incertae sedis</taxon>
        <taxon>Candidatus Limenecus</taxon>
    </lineage>
</organism>
<evidence type="ECO:0000256" key="2">
    <source>
        <dbReference type="ARBA" id="ARBA00010671"/>
    </source>
</evidence>
<evidence type="ECO:0000313" key="8">
    <source>
        <dbReference type="EMBL" id="HIU92531.1"/>
    </source>
</evidence>
<gene>
    <name evidence="8" type="ORF">IAD26_05290</name>
</gene>
<evidence type="ECO:0000256" key="3">
    <source>
        <dbReference type="ARBA" id="ARBA00022793"/>
    </source>
</evidence>
<reference evidence="8" key="2">
    <citation type="journal article" date="2021" name="PeerJ">
        <title>Extensive microbial diversity within the chicken gut microbiome revealed by metagenomics and culture.</title>
        <authorList>
            <person name="Gilroy R."/>
            <person name="Ravi A."/>
            <person name="Getino M."/>
            <person name="Pursley I."/>
            <person name="Horton D.L."/>
            <person name="Alikhan N.F."/>
            <person name="Baker D."/>
            <person name="Gharbi K."/>
            <person name="Hall N."/>
            <person name="Watson M."/>
            <person name="Adriaenssens E.M."/>
            <person name="Foster-Nyarko E."/>
            <person name="Jarju S."/>
            <person name="Secka A."/>
            <person name="Antonio M."/>
            <person name="Oren A."/>
            <person name="Chaudhuri R.R."/>
            <person name="La Ragione R."/>
            <person name="Hildebrand F."/>
            <person name="Pallen M.J."/>
        </authorList>
    </citation>
    <scope>NUCLEOTIDE SEQUENCE</scope>
    <source>
        <strain evidence="8">CHK154-7741</strain>
    </source>
</reference>
<comment type="similarity">
    <text evidence="2">Belongs to the Orn/Lys/Arg decarboxylase class-I family.</text>
</comment>
<comment type="caution">
    <text evidence="8">The sequence shown here is derived from an EMBL/GenBank/DDBJ whole genome shotgun (WGS) entry which is preliminary data.</text>
</comment>
<dbReference type="InterPro" id="IPR008286">
    <property type="entry name" value="Prn/Lys/Arg_de-COase_C"/>
</dbReference>
<accession>A0A9D1SRW1</accession>
<dbReference type="GO" id="GO:0008483">
    <property type="term" value="F:transaminase activity"/>
    <property type="evidence" value="ECO:0007669"/>
    <property type="project" value="UniProtKB-KW"/>
</dbReference>
<feature type="domain" description="Orn/Lys/Arg decarboxylases family 1 pyridoxal-P attachment site" evidence="6">
    <location>
        <begin position="11"/>
        <end position="298"/>
    </location>
</feature>
<dbReference type="InterPro" id="IPR015421">
    <property type="entry name" value="PyrdxlP-dep_Trfase_major"/>
</dbReference>
<protein>
    <submittedName>
        <fullName evidence="8">Aminotransferase class I/II-fold pyridoxal phosphate-dependent enzyme</fullName>
    </submittedName>
</protein>
<evidence type="ECO:0000256" key="1">
    <source>
        <dbReference type="ARBA" id="ARBA00001933"/>
    </source>
</evidence>
<dbReference type="GO" id="GO:0016831">
    <property type="term" value="F:carboxy-lyase activity"/>
    <property type="evidence" value="ECO:0007669"/>
    <property type="project" value="UniProtKB-KW"/>
</dbReference>
<evidence type="ECO:0000259" key="6">
    <source>
        <dbReference type="Pfam" id="PF01276"/>
    </source>
</evidence>
<evidence type="ECO:0000313" key="9">
    <source>
        <dbReference type="Proteomes" id="UP000886748"/>
    </source>
</evidence>
<feature type="domain" description="Orn/Lys/Arg decarboxylase C-terminal" evidence="7">
    <location>
        <begin position="354"/>
        <end position="435"/>
    </location>
</feature>
<keyword evidence="4" id="KW-0663">Pyridoxal phosphate</keyword>
<comment type="cofactor">
    <cofactor evidence="1">
        <name>pyridoxal 5'-phosphate</name>
        <dbReference type="ChEBI" id="CHEBI:597326"/>
    </cofactor>
</comment>
<keyword evidence="8" id="KW-0032">Aminotransferase</keyword>
<dbReference type="Pfam" id="PF03711">
    <property type="entry name" value="OKR_DC_1_C"/>
    <property type="match status" value="1"/>
</dbReference>
<dbReference type="Pfam" id="PF01276">
    <property type="entry name" value="OKR_DC_1"/>
    <property type="match status" value="1"/>
</dbReference>
<dbReference type="AlphaFoldDB" id="A0A9D1SRW1"/>
<dbReference type="InterPro" id="IPR052357">
    <property type="entry name" value="Orn_Lys_Arg_decarboxylase-I"/>
</dbReference>
<dbReference type="EMBL" id="DVOD01000037">
    <property type="protein sequence ID" value="HIU92531.1"/>
    <property type="molecule type" value="Genomic_DNA"/>
</dbReference>
<dbReference type="InterPro" id="IPR000310">
    <property type="entry name" value="Orn/Lys/Arg_deCO2ase_major_dom"/>
</dbReference>